<dbReference type="KEGG" id="bfc:BacF7301_06505"/>
<dbReference type="EMBL" id="CP050831">
    <property type="protein sequence ID" value="QIU93817.1"/>
    <property type="molecule type" value="Genomic_DNA"/>
</dbReference>
<reference evidence="2 3" key="1">
    <citation type="submission" date="2020-03" db="EMBL/GenBank/DDBJ databases">
        <title>Genomic analysis of Bacteroides faecium CBA7301.</title>
        <authorList>
            <person name="Kim J."/>
            <person name="Roh S.W."/>
        </authorList>
    </citation>
    <scope>NUCLEOTIDE SEQUENCE [LARGE SCALE GENOMIC DNA]</scope>
    <source>
        <strain evidence="2 3">CBA7301</strain>
    </source>
</reference>
<feature type="chain" id="PRO_5026345297" evidence="1">
    <location>
        <begin position="27"/>
        <end position="512"/>
    </location>
</feature>
<dbReference type="RefSeq" id="WP_167961319.1">
    <property type="nucleotide sequence ID" value="NZ_CP050831.1"/>
</dbReference>
<protein>
    <submittedName>
        <fullName evidence="2">Protein BatD</fullName>
    </submittedName>
</protein>
<name>A0A6H0KN62_9BACE</name>
<dbReference type="InterPro" id="IPR025738">
    <property type="entry name" value="BatD"/>
</dbReference>
<accession>A0A6H0KN62</accession>
<dbReference type="Pfam" id="PF13584">
    <property type="entry name" value="BatD"/>
    <property type="match status" value="1"/>
</dbReference>
<dbReference type="Proteomes" id="UP000501780">
    <property type="component" value="Chromosome"/>
</dbReference>
<gene>
    <name evidence="2" type="ORF">BacF7301_06505</name>
</gene>
<keyword evidence="1" id="KW-0732">Signal</keyword>
<sequence>MTRKIFVGWRFLYFLLSLLFSYPVVGADVSQSETSGKINDRKVQCLKGYVSEVIYSDGTLIKFNEEGALAQFKHKQFSYEENYKYVLERGVITAFEVEYLGNVRREISCDTKKEVEKYVFDEEGRIVEHLISSYPVCKYQYFFQGAETLPYKKVYYCDTIPSGALTYYYQYLKKDKEGNWLQRGVKISGGSSPAVNRVYVDTRRLKYYPIPTDVISSIKGDVPNINSYEQKFLNNNNSGIQEAYKQGETNIEIICPERTEVGEDFEIAFVMKQKPRDIHISKSKRFEFLHYDYRTNTAVVKGDTVKSCELVLKLKAKQKGKLTLPSLKVRFGRELNISPSREIVASDAQVMPALKDDNPAVTLSAALSKDTIHLGESVFLSLRICTSCSKITSTQLSQPEITSCVIQEIPLDSTMIWKSISFEKGSYKIGEYKKFKLTPTQTSTIEVPSFGCDCVLSKYLISNGKLIGNALKTYSLLGVGIAVMATAAGFHDRVEERNESVYTEPLHFYVLP</sequence>
<evidence type="ECO:0000256" key="1">
    <source>
        <dbReference type="SAM" id="SignalP"/>
    </source>
</evidence>
<feature type="signal peptide" evidence="1">
    <location>
        <begin position="1"/>
        <end position="26"/>
    </location>
</feature>
<evidence type="ECO:0000313" key="3">
    <source>
        <dbReference type="Proteomes" id="UP000501780"/>
    </source>
</evidence>
<evidence type="ECO:0000313" key="2">
    <source>
        <dbReference type="EMBL" id="QIU93817.1"/>
    </source>
</evidence>
<dbReference type="AlphaFoldDB" id="A0A6H0KN62"/>
<organism evidence="2 3">
    <name type="scientific">Bacteroides faecium</name>
    <dbReference type="NCBI Taxonomy" id="2715212"/>
    <lineage>
        <taxon>Bacteria</taxon>
        <taxon>Pseudomonadati</taxon>
        <taxon>Bacteroidota</taxon>
        <taxon>Bacteroidia</taxon>
        <taxon>Bacteroidales</taxon>
        <taxon>Bacteroidaceae</taxon>
        <taxon>Bacteroides</taxon>
    </lineage>
</organism>
<keyword evidence="3" id="KW-1185">Reference proteome</keyword>
<proteinExistence type="predicted"/>